<feature type="compositionally biased region" description="Low complexity" evidence="1">
    <location>
        <begin position="1"/>
        <end position="13"/>
    </location>
</feature>
<evidence type="ECO:0000256" key="1">
    <source>
        <dbReference type="SAM" id="MobiDB-lite"/>
    </source>
</evidence>
<evidence type="ECO:0000313" key="3">
    <source>
        <dbReference type="Proteomes" id="UP000606194"/>
    </source>
</evidence>
<protein>
    <submittedName>
        <fullName evidence="2">Uncharacterized protein</fullName>
    </submittedName>
</protein>
<feature type="compositionally biased region" description="Pro residues" evidence="1">
    <location>
        <begin position="17"/>
        <end position="28"/>
    </location>
</feature>
<reference evidence="2" key="2">
    <citation type="submission" date="2020-09" db="EMBL/GenBank/DDBJ databases">
        <authorList>
            <person name="Sun Q."/>
            <person name="Ohkuma M."/>
        </authorList>
    </citation>
    <scope>NUCLEOTIDE SEQUENCE</scope>
    <source>
        <strain evidence="2">JCM 4386</strain>
    </source>
</reference>
<dbReference type="Proteomes" id="UP000606194">
    <property type="component" value="Unassembled WGS sequence"/>
</dbReference>
<dbReference type="AlphaFoldDB" id="A0A918L3M8"/>
<gene>
    <name evidence="2" type="ORF">GCM10010269_34620</name>
</gene>
<dbReference type="EMBL" id="BMTL01000013">
    <property type="protein sequence ID" value="GGR92665.1"/>
    <property type="molecule type" value="Genomic_DNA"/>
</dbReference>
<feature type="region of interest" description="Disordered" evidence="1">
    <location>
        <begin position="1"/>
        <end position="64"/>
    </location>
</feature>
<accession>A0A918L3M8</accession>
<name>A0A918L3M8_9ACTN</name>
<organism evidence="2 3">
    <name type="scientific">Streptomyces humidus</name>
    <dbReference type="NCBI Taxonomy" id="52259"/>
    <lineage>
        <taxon>Bacteria</taxon>
        <taxon>Bacillati</taxon>
        <taxon>Actinomycetota</taxon>
        <taxon>Actinomycetes</taxon>
        <taxon>Kitasatosporales</taxon>
        <taxon>Streptomycetaceae</taxon>
        <taxon>Streptomyces</taxon>
    </lineage>
</organism>
<keyword evidence="3" id="KW-1185">Reference proteome</keyword>
<proteinExistence type="predicted"/>
<comment type="caution">
    <text evidence="2">The sequence shown here is derived from an EMBL/GenBank/DDBJ whole genome shotgun (WGS) entry which is preliminary data.</text>
</comment>
<sequence length="64" mass="6263">MGADARAGASASAEPVAPRPLAGPPSAGPTPAAVPIDETDTRVGEDSAGDADPQPRKDKKGKKG</sequence>
<evidence type="ECO:0000313" key="2">
    <source>
        <dbReference type="EMBL" id="GGR92665.1"/>
    </source>
</evidence>
<reference evidence="2" key="1">
    <citation type="journal article" date="2014" name="Int. J. Syst. Evol. Microbiol.">
        <title>Complete genome sequence of Corynebacterium casei LMG S-19264T (=DSM 44701T), isolated from a smear-ripened cheese.</title>
        <authorList>
            <consortium name="US DOE Joint Genome Institute (JGI-PGF)"/>
            <person name="Walter F."/>
            <person name="Albersmeier A."/>
            <person name="Kalinowski J."/>
            <person name="Ruckert C."/>
        </authorList>
    </citation>
    <scope>NUCLEOTIDE SEQUENCE</scope>
    <source>
        <strain evidence="2">JCM 4386</strain>
    </source>
</reference>